<dbReference type="Pfam" id="PF14316">
    <property type="entry name" value="DUF4381"/>
    <property type="match status" value="1"/>
</dbReference>
<dbReference type="RefSeq" id="WP_263529555.1">
    <property type="nucleotide sequence ID" value="NZ_JAOVZB010000002.1"/>
</dbReference>
<feature type="transmembrane region" description="Helical" evidence="1">
    <location>
        <begin position="30"/>
        <end position="51"/>
    </location>
</feature>
<dbReference type="InterPro" id="IPR025489">
    <property type="entry name" value="DUF4381"/>
</dbReference>
<dbReference type="Proteomes" id="UP001209713">
    <property type="component" value="Unassembled WGS sequence"/>
</dbReference>
<comment type="caution">
    <text evidence="2">The sequence shown here is derived from an EMBL/GenBank/DDBJ whole genome shotgun (WGS) entry which is preliminary data.</text>
</comment>
<evidence type="ECO:0000313" key="3">
    <source>
        <dbReference type="Proteomes" id="UP001209713"/>
    </source>
</evidence>
<reference evidence="2 3" key="1">
    <citation type="submission" date="2022-10" db="EMBL/GenBank/DDBJ databases">
        <title>Marinomonas transparenta sp. nov. and Marinomonas sargassi sp. nov., isolated from marine alga (Sargassum natans (L.) Gaillon).</title>
        <authorList>
            <person name="Wang Y."/>
        </authorList>
    </citation>
    <scope>NUCLEOTIDE SEQUENCE [LARGE SCALE GENOMIC DNA]</scope>
    <source>
        <strain evidence="2 3">C2222</strain>
    </source>
</reference>
<keyword evidence="1" id="KW-1133">Transmembrane helix</keyword>
<proteinExistence type="predicted"/>
<keyword evidence="1" id="KW-0812">Transmembrane</keyword>
<name>A0ABT2YQK1_9GAMM</name>
<keyword evidence="3" id="KW-1185">Reference proteome</keyword>
<sequence>MADQAVQASIELPNKAYLLPEAIPMWPPVWWSWLILAALLICIAYGAVYFYRRHKQRIYRREARALLKNRADDLSDKEVILLCHETIRRCLISEGAVIKAALPSPELFNTLDKDLSSKHQFALLGDIFINGQYRPHIELDSEQRKQILKTTDYWVRSHHA</sequence>
<evidence type="ECO:0000313" key="2">
    <source>
        <dbReference type="EMBL" id="MCV2402173.1"/>
    </source>
</evidence>
<keyword evidence="1" id="KW-0472">Membrane</keyword>
<evidence type="ECO:0000256" key="1">
    <source>
        <dbReference type="SAM" id="Phobius"/>
    </source>
</evidence>
<dbReference type="EMBL" id="JAOVZB010000002">
    <property type="protein sequence ID" value="MCV2402173.1"/>
    <property type="molecule type" value="Genomic_DNA"/>
</dbReference>
<protein>
    <submittedName>
        <fullName evidence="2">DUF4381 domain-containing protein</fullName>
    </submittedName>
</protein>
<organism evidence="2 3">
    <name type="scientific">Marinomonas sargassi</name>
    <dbReference type="NCBI Taxonomy" id="2984494"/>
    <lineage>
        <taxon>Bacteria</taxon>
        <taxon>Pseudomonadati</taxon>
        <taxon>Pseudomonadota</taxon>
        <taxon>Gammaproteobacteria</taxon>
        <taxon>Oceanospirillales</taxon>
        <taxon>Oceanospirillaceae</taxon>
        <taxon>Marinomonas</taxon>
    </lineage>
</organism>
<gene>
    <name evidence="2" type="ORF">OFY17_04645</name>
</gene>
<accession>A0ABT2YQK1</accession>